<sequence length="414" mass="44589">MSKGASGMRVRALLTAILLLAVAACGGDATPEPVERVTLTWWDYLDHSPTADHAVEALVKRYQDAHPGVEIRRTAVPRPEFAARLDEAAAAGSFPDIAVVDLAALPRLAEQEALADLTPRFASWDLRDRFLGPVRDSVRHRDRFYGVPLRTGTTALLYNRALFEAAGVTTPPGTWEELRGTAKALTAEGRAGLCFAAPEGEDLTANYLSFLWQAGGDVRDVGGDASVRALSFMDTLVNVDRSAPADALRWTNADAEREFAAGRCAMMINGPWAVPSMNQAGLDWVSAALPSGQAGHAAALSGEAWVLGRDGRHADRAWDVLRWLAEERANATEFGAALHALPNRTDTVDDPGWQWDPNVPAFAAQLSAARPAYGPRYPQVSEAIWTMTHQVLAGERSPADAAGDARAKLEPLLR</sequence>
<gene>
    <name evidence="2" type="ORF">C8E97_2646</name>
</gene>
<feature type="chain" id="PRO_5039729109" evidence="1">
    <location>
        <begin position="24"/>
        <end position="414"/>
    </location>
</feature>
<dbReference type="EMBL" id="RBXO01000001">
    <property type="protein sequence ID" value="RKT54057.1"/>
    <property type="molecule type" value="Genomic_DNA"/>
</dbReference>
<dbReference type="SUPFAM" id="SSF53850">
    <property type="entry name" value="Periplasmic binding protein-like II"/>
    <property type="match status" value="1"/>
</dbReference>
<keyword evidence="3" id="KW-1185">Reference proteome</keyword>
<dbReference type="PANTHER" id="PTHR43649:SF12">
    <property type="entry name" value="DIACETYLCHITOBIOSE BINDING PROTEIN DASA"/>
    <property type="match status" value="1"/>
</dbReference>
<comment type="caution">
    <text evidence="2">The sequence shown here is derived from an EMBL/GenBank/DDBJ whole genome shotgun (WGS) entry which is preliminary data.</text>
</comment>
<dbReference type="InterPro" id="IPR050490">
    <property type="entry name" value="Bact_solute-bd_prot1"/>
</dbReference>
<dbReference type="PANTHER" id="PTHR43649">
    <property type="entry name" value="ARABINOSE-BINDING PROTEIN-RELATED"/>
    <property type="match status" value="1"/>
</dbReference>
<dbReference type="Proteomes" id="UP000282084">
    <property type="component" value="Unassembled WGS sequence"/>
</dbReference>
<dbReference type="InterPro" id="IPR006059">
    <property type="entry name" value="SBP"/>
</dbReference>
<keyword evidence="1" id="KW-0732">Signal</keyword>
<proteinExistence type="predicted"/>
<reference evidence="2 3" key="1">
    <citation type="submission" date="2018-10" db="EMBL/GenBank/DDBJ databases">
        <title>Sequencing the genomes of 1000 actinobacteria strains.</title>
        <authorList>
            <person name="Klenk H.-P."/>
        </authorList>
    </citation>
    <scope>NUCLEOTIDE SEQUENCE [LARGE SCALE GENOMIC DNA]</scope>
    <source>
        <strain evidence="2 3">DSM 43800</strain>
    </source>
</reference>
<protein>
    <submittedName>
        <fullName evidence="2">Carbohydrate ABC transporter substrate-binding protein (CUT1 family)</fullName>
    </submittedName>
</protein>
<dbReference type="CDD" id="cd13585">
    <property type="entry name" value="PBP2_TMBP_like"/>
    <property type="match status" value="1"/>
</dbReference>
<evidence type="ECO:0000313" key="3">
    <source>
        <dbReference type="Proteomes" id="UP000282084"/>
    </source>
</evidence>
<dbReference type="Gene3D" id="3.40.190.10">
    <property type="entry name" value="Periplasmic binding protein-like II"/>
    <property type="match status" value="2"/>
</dbReference>
<evidence type="ECO:0000256" key="1">
    <source>
        <dbReference type="SAM" id="SignalP"/>
    </source>
</evidence>
<name>A0A495VZ94_9PSEU</name>
<accession>A0A495VZ94</accession>
<organism evidence="2 3">
    <name type="scientific">Saccharothrix australiensis</name>
    <dbReference type="NCBI Taxonomy" id="2072"/>
    <lineage>
        <taxon>Bacteria</taxon>
        <taxon>Bacillati</taxon>
        <taxon>Actinomycetota</taxon>
        <taxon>Actinomycetes</taxon>
        <taxon>Pseudonocardiales</taxon>
        <taxon>Pseudonocardiaceae</taxon>
        <taxon>Saccharothrix</taxon>
    </lineage>
</organism>
<dbReference type="PROSITE" id="PS51257">
    <property type="entry name" value="PROKAR_LIPOPROTEIN"/>
    <property type="match status" value="1"/>
</dbReference>
<feature type="signal peptide" evidence="1">
    <location>
        <begin position="1"/>
        <end position="23"/>
    </location>
</feature>
<dbReference type="AlphaFoldDB" id="A0A495VZ94"/>
<evidence type="ECO:0000313" key="2">
    <source>
        <dbReference type="EMBL" id="RKT54057.1"/>
    </source>
</evidence>
<dbReference type="Pfam" id="PF13416">
    <property type="entry name" value="SBP_bac_8"/>
    <property type="match status" value="1"/>
</dbReference>